<dbReference type="Gene3D" id="1.10.10.10">
    <property type="entry name" value="Winged helix-like DNA-binding domain superfamily/Winged helix DNA-binding domain"/>
    <property type="match status" value="1"/>
</dbReference>
<keyword evidence="3" id="KW-0804">Transcription</keyword>
<proteinExistence type="predicted"/>
<name>A0A4R1N6S3_9GAMM</name>
<reference evidence="5 6" key="1">
    <citation type="submission" date="2019-02" db="EMBL/GenBank/DDBJ databases">
        <title>Investigation of anaerobic lignin degradation for improved lignocellulosic biofuels.</title>
        <authorList>
            <person name="Deangelis K."/>
        </authorList>
    </citation>
    <scope>NUCLEOTIDE SEQUENCE [LARGE SCALE GENOMIC DNA]</scope>
    <source>
        <strain evidence="5 6">159R</strain>
    </source>
</reference>
<evidence type="ECO:0000313" key="5">
    <source>
        <dbReference type="EMBL" id="TCL02812.1"/>
    </source>
</evidence>
<dbReference type="SUPFAM" id="SSF46785">
    <property type="entry name" value="Winged helix' DNA-binding domain"/>
    <property type="match status" value="1"/>
</dbReference>
<protein>
    <submittedName>
        <fullName evidence="5">HxlR family transcriptional regulator</fullName>
    </submittedName>
</protein>
<keyword evidence="6" id="KW-1185">Reference proteome</keyword>
<accession>A0A4R1N6S3</accession>
<dbReference type="PANTHER" id="PTHR33204:SF37">
    <property type="entry name" value="HTH-TYPE TRANSCRIPTIONAL REGULATOR YODB"/>
    <property type="match status" value="1"/>
</dbReference>
<feature type="domain" description="HTH hxlR-type" evidence="4">
    <location>
        <begin position="12"/>
        <end position="111"/>
    </location>
</feature>
<evidence type="ECO:0000256" key="2">
    <source>
        <dbReference type="ARBA" id="ARBA00023125"/>
    </source>
</evidence>
<dbReference type="Pfam" id="PF01638">
    <property type="entry name" value="HxlR"/>
    <property type="match status" value="1"/>
</dbReference>
<sequence length="157" mass="17483">MKTTGKEIRSHCAVNYGVEIFGDRWSLLIIRDIVFAGKKTYGEFLKSEEGIATNVLASRLAFLEAQGILLRVPSPDDGRKDFYTLTEKGLDLIPIMLSIVLWSAQHDAKSYVRGQKEFIARISQHPVQVSEEVKALVRNGGYIFPNGTGEQDGKHAC</sequence>
<dbReference type="GO" id="GO:0003677">
    <property type="term" value="F:DNA binding"/>
    <property type="evidence" value="ECO:0007669"/>
    <property type="project" value="UniProtKB-KW"/>
</dbReference>
<dbReference type="EMBL" id="SJOI01000001">
    <property type="protein sequence ID" value="TCL02812.1"/>
    <property type="molecule type" value="Genomic_DNA"/>
</dbReference>
<evidence type="ECO:0000256" key="3">
    <source>
        <dbReference type="ARBA" id="ARBA00023163"/>
    </source>
</evidence>
<dbReference type="RefSeq" id="WP_132921735.1">
    <property type="nucleotide sequence ID" value="NZ_SJOI01000001.1"/>
</dbReference>
<organism evidence="5 6">
    <name type="scientific">Sodalis ligni</name>
    <dbReference type="NCBI Taxonomy" id="2697027"/>
    <lineage>
        <taxon>Bacteria</taxon>
        <taxon>Pseudomonadati</taxon>
        <taxon>Pseudomonadota</taxon>
        <taxon>Gammaproteobacteria</taxon>
        <taxon>Enterobacterales</taxon>
        <taxon>Bruguierivoracaceae</taxon>
        <taxon>Sodalis</taxon>
    </lineage>
</organism>
<gene>
    <name evidence="5" type="ORF">EZJ58_0848</name>
</gene>
<dbReference type="InterPro" id="IPR036390">
    <property type="entry name" value="WH_DNA-bd_sf"/>
</dbReference>
<dbReference type="PROSITE" id="PS51118">
    <property type="entry name" value="HTH_HXLR"/>
    <property type="match status" value="1"/>
</dbReference>
<dbReference type="OrthoDB" id="9807069at2"/>
<dbReference type="Proteomes" id="UP000294555">
    <property type="component" value="Unassembled WGS sequence"/>
</dbReference>
<dbReference type="InterPro" id="IPR002577">
    <property type="entry name" value="HTH_HxlR"/>
</dbReference>
<evidence type="ECO:0000256" key="1">
    <source>
        <dbReference type="ARBA" id="ARBA00023015"/>
    </source>
</evidence>
<dbReference type="InterPro" id="IPR036388">
    <property type="entry name" value="WH-like_DNA-bd_sf"/>
</dbReference>
<dbReference type="PANTHER" id="PTHR33204">
    <property type="entry name" value="TRANSCRIPTIONAL REGULATOR, MARR FAMILY"/>
    <property type="match status" value="1"/>
</dbReference>
<dbReference type="AlphaFoldDB" id="A0A4R1N6S3"/>
<keyword evidence="2" id="KW-0238">DNA-binding</keyword>
<evidence type="ECO:0000259" key="4">
    <source>
        <dbReference type="PROSITE" id="PS51118"/>
    </source>
</evidence>
<keyword evidence="1" id="KW-0805">Transcription regulation</keyword>
<evidence type="ECO:0000313" key="6">
    <source>
        <dbReference type="Proteomes" id="UP000294555"/>
    </source>
</evidence>
<comment type="caution">
    <text evidence="5">The sequence shown here is derived from an EMBL/GenBank/DDBJ whole genome shotgun (WGS) entry which is preliminary data.</text>
</comment>